<protein>
    <submittedName>
        <fullName evidence="2">Uncharacterized protein</fullName>
    </submittedName>
</protein>
<proteinExistence type="predicted"/>
<feature type="compositionally biased region" description="Polar residues" evidence="1">
    <location>
        <begin position="273"/>
        <end position="286"/>
    </location>
</feature>
<feature type="compositionally biased region" description="Polar residues" evidence="1">
    <location>
        <begin position="212"/>
        <end position="224"/>
    </location>
</feature>
<dbReference type="OrthoDB" id="3981113at2759"/>
<feature type="region of interest" description="Disordered" evidence="1">
    <location>
        <begin position="188"/>
        <end position="290"/>
    </location>
</feature>
<organism evidence="2 3">
    <name type="scientific">Hyphopichia burtonii NRRL Y-1933</name>
    <dbReference type="NCBI Taxonomy" id="984485"/>
    <lineage>
        <taxon>Eukaryota</taxon>
        <taxon>Fungi</taxon>
        <taxon>Dikarya</taxon>
        <taxon>Ascomycota</taxon>
        <taxon>Saccharomycotina</taxon>
        <taxon>Pichiomycetes</taxon>
        <taxon>Debaryomycetaceae</taxon>
        <taxon>Hyphopichia</taxon>
    </lineage>
</organism>
<feature type="compositionally biased region" description="Low complexity" evidence="1">
    <location>
        <begin position="241"/>
        <end position="251"/>
    </location>
</feature>
<feature type="compositionally biased region" description="Polar residues" evidence="1">
    <location>
        <begin position="117"/>
        <end position="128"/>
    </location>
</feature>
<sequence>MSHPAASIKSIISGKTNLDTPEFDPFESGTSFEDLRNGNRIPDFDDDISSKFSHDSNYSVSSRNILNLSNTNPPSYTTYQNKLVDKDFYRQNSSTNISLASSNSEYQQEVSTKVEFSTPLHPNTSSELGKNGGATLPFETNSRPLSRNSTTSCLSTTATKDGVEGKKLHRSGPTAYSSNIIVSMLQNQGQLQQQQQPQPRSVQPQPSRYYSDPSSPLANKNLDIQRNFHDGLDKPPDRKSQVVSSDQSPSSAYLAPENDVLSMDHDTPMEKPNNFSQASVYSTSAQVDGDEGKKYAVDITQFSDSVPPVSLKEKIDMIDTDNITPKEK</sequence>
<evidence type="ECO:0000313" key="3">
    <source>
        <dbReference type="Proteomes" id="UP000095085"/>
    </source>
</evidence>
<feature type="compositionally biased region" description="Basic and acidic residues" evidence="1">
    <location>
        <begin position="226"/>
        <end position="240"/>
    </location>
</feature>
<feature type="region of interest" description="Disordered" evidence="1">
    <location>
        <begin position="117"/>
        <end position="173"/>
    </location>
</feature>
<dbReference type="GeneID" id="30997391"/>
<reference evidence="3" key="1">
    <citation type="submission" date="2016-05" db="EMBL/GenBank/DDBJ databases">
        <title>Comparative genomics of biotechnologically important yeasts.</title>
        <authorList>
            <consortium name="DOE Joint Genome Institute"/>
            <person name="Riley R."/>
            <person name="Haridas S."/>
            <person name="Wolfe K.H."/>
            <person name="Lopes M.R."/>
            <person name="Hittinger C.T."/>
            <person name="Goker M."/>
            <person name="Salamov A."/>
            <person name="Wisecaver J."/>
            <person name="Long T.M."/>
            <person name="Aerts A.L."/>
            <person name="Barry K."/>
            <person name="Choi C."/>
            <person name="Clum A."/>
            <person name="Coughlan A.Y."/>
            <person name="Deshpande S."/>
            <person name="Douglass A.P."/>
            <person name="Hanson S.J."/>
            <person name="Klenk H.-P."/>
            <person name="Labutti K."/>
            <person name="Lapidus A."/>
            <person name="Lindquist E."/>
            <person name="Lipzen A."/>
            <person name="Meier-Kolthoff J.P."/>
            <person name="Ohm R.A."/>
            <person name="Otillar R.P."/>
            <person name="Pangilinan J."/>
            <person name="Peng Y."/>
            <person name="Rokas A."/>
            <person name="Rosa C.A."/>
            <person name="Scheuner C."/>
            <person name="Sibirny A.A."/>
            <person name="Slot J.C."/>
            <person name="Stielow J.B."/>
            <person name="Sun H."/>
            <person name="Kurtzman C.P."/>
            <person name="Blackwell M."/>
            <person name="Grigoriev I.V."/>
            <person name="Jeffries T.W."/>
        </authorList>
    </citation>
    <scope>NUCLEOTIDE SEQUENCE [LARGE SCALE GENOMIC DNA]</scope>
    <source>
        <strain evidence="3">NRRL Y-1933</strain>
    </source>
</reference>
<evidence type="ECO:0000313" key="2">
    <source>
        <dbReference type="EMBL" id="ODV69394.1"/>
    </source>
</evidence>
<name>A0A1E4RQ33_9ASCO</name>
<gene>
    <name evidence="2" type="ORF">HYPBUDRAFT_170450</name>
</gene>
<feature type="compositionally biased region" description="Low complexity" evidence="1">
    <location>
        <begin position="188"/>
        <end position="206"/>
    </location>
</feature>
<keyword evidence="3" id="KW-1185">Reference proteome</keyword>
<dbReference type="RefSeq" id="XP_020078461.1">
    <property type="nucleotide sequence ID" value="XM_020222842.1"/>
</dbReference>
<evidence type="ECO:0000256" key="1">
    <source>
        <dbReference type="SAM" id="MobiDB-lite"/>
    </source>
</evidence>
<dbReference type="AlphaFoldDB" id="A0A1E4RQ33"/>
<accession>A0A1E4RQ33</accession>
<dbReference type="EMBL" id="KV454538">
    <property type="protein sequence ID" value="ODV69394.1"/>
    <property type="molecule type" value="Genomic_DNA"/>
</dbReference>
<feature type="compositionally biased region" description="Polar residues" evidence="1">
    <location>
        <begin position="138"/>
        <end position="159"/>
    </location>
</feature>
<dbReference type="Proteomes" id="UP000095085">
    <property type="component" value="Unassembled WGS sequence"/>
</dbReference>